<protein>
    <submittedName>
        <fullName evidence="2">Uncharacterized protein</fullName>
    </submittedName>
</protein>
<organism evidence="2 3">
    <name type="scientific">Pontibacter locisalis</name>
    <dbReference type="NCBI Taxonomy" id="1719035"/>
    <lineage>
        <taxon>Bacteria</taxon>
        <taxon>Pseudomonadati</taxon>
        <taxon>Bacteroidota</taxon>
        <taxon>Cytophagia</taxon>
        <taxon>Cytophagales</taxon>
        <taxon>Hymenobacteraceae</taxon>
        <taxon>Pontibacter</taxon>
    </lineage>
</organism>
<evidence type="ECO:0000313" key="2">
    <source>
        <dbReference type="EMBL" id="MFD2513502.1"/>
    </source>
</evidence>
<reference evidence="3" key="1">
    <citation type="journal article" date="2019" name="Int. J. Syst. Evol. Microbiol.">
        <title>The Global Catalogue of Microorganisms (GCM) 10K type strain sequencing project: providing services to taxonomists for standard genome sequencing and annotation.</title>
        <authorList>
            <consortium name="The Broad Institute Genomics Platform"/>
            <consortium name="The Broad Institute Genome Sequencing Center for Infectious Disease"/>
            <person name="Wu L."/>
            <person name="Ma J."/>
        </authorList>
    </citation>
    <scope>NUCLEOTIDE SEQUENCE [LARGE SCALE GENOMIC DNA]</scope>
    <source>
        <strain evidence="3">KCTC 42498</strain>
    </source>
</reference>
<dbReference type="Proteomes" id="UP001597544">
    <property type="component" value="Unassembled WGS sequence"/>
</dbReference>
<gene>
    <name evidence="2" type="ORF">ACFSRY_06465</name>
</gene>
<feature type="signal peptide" evidence="1">
    <location>
        <begin position="1"/>
        <end position="20"/>
    </location>
</feature>
<proteinExistence type="predicted"/>
<keyword evidence="3" id="KW-1185">Reference proteome</keyword>
<dbReference type="EMBL" id="JBHULU010000009">
    <property type="protein sequence ID" value="MFD2513502.1"/>
    <property type="molecule type" value="Genomic_DNA"/>
</dbReference>
<dbReference type="PROSITE" id="PS51257">
    <property type="entry name" value="PROKAR_LIPOPROTEIN"/>
    <property type="match status" value="1"/>
</dbReference>
<dbReference type="RefSeq" id="WP_377504228.1">
    <property type="nucleotide sequence ID" value="NZ_JBHULU010000009.1"/>
</dbReference>
<accession>A0ABW5IIN0</accession>
<evidence type="ECO:0000313" key="3">
    <source>
        <dbReference type="Proteomes" id="UP001597544"/>
    </source>
</evidence>
<comment type="caution">
    <text evidence="2">The sequence shown here is derived from an EMBL/GenBank/DDBJ whole genome shotgun (WGS) entry which is preliminary data.</text>
</comment>
<feature type="chain" id="PRO_5046912734" evidence="1">
    <location>
        <begin position="21"/>
        <end position="260"/>
    </location>
</feature>
<evidence type="ECO:0000256" key="1">
    <source>
        <dbReference type="SAM" id="SignalP"/>
    </source>
</evidence>
<sequence>MKAAKQIFAACIALLGLFLASCECEDIYLGEIELNGTLDSFVPAIEKEENLTVLFNNKVGNLGYRTSRDTFLETVPVEKAGKRTHGKGAVSDCVEYYNAQNKWIGAYSNTNPLPLDISILLTKNYKPQGYSEIENKESVDDVVHFSLVYETNFPVAVTKGSNTYNSYKTVRTFAFSLNPDKLVYKPHDVKQEYFSSINLDGVQHEKVYHLYLASPQFSEDEAYFNGFYPLSYIQGIYIKEGFGLIRAYTSTNQKIDFRSR</sequence>
<keyword evidence="1" id="KW-0732">Signal</keyword>
<name>A0ABW5IIN0_9BACT</name>